<dbReference type="SUPFAM" id="SSF50475">
    <property type="entry name" value="FMN-binding split barrel"/>
    <property type="match status" value="1"/>
</dbReference>
<dbReference type="RefSeq" id="WP_344838200.1">
    <property type="nucleotide sequence ID" value="NZ_BAAAUV010000035.1"/>
</dbReference>
<gene>
    <name evidence="1" type="ORF">GCM10010468_74100</name>
</gene>
<dbReference type="EMBL" id="BAAAUV010000035">
    <property type="protein sequence ID" value="GAA3238537.1"/>
    <property type="molecule type" value="Genomic_DNA"/>
</dbReference>
<dbReference type="PANTHER" id="PTHR13343:SF24">
    <property type="entry name" value="OS07G0573800 PROTEIN"/>
    <property type="match status" value="1"/>
</dbReference>
<dbReference type="Proteomes" id="UP001501237">
    <property type="component" value="Unassembled WGS sequence"/>
</dbReference>
<evidence type="ECO:0000313" key="1">
    <source>
        <dbReference type="EMBL" id="GAA3238537.1"/>
    </source>
</evidence>
<accession>A0ABP6QPQ9</accession>
<dbReference type="InterPro" id="IPR037119">
    <property type="entry name" value="Haem_oxidase_HugZ-like_sf"/>
</dbReference>
<organism evidence="1 2">
    <name type="scientific">Actinocorallia longicatena</name>
    <dbReference type="NCBI Taxonomy" id="111803"/>
    <lineage>
        <taxon>Bacteria</taxon>
        <taxon>Bacillati</taxon>
        <taxon>Actinomycetota</taxon>
        <taxon>Actinomycetes</taxon>
        <taxon>Streptosporangiales</taxon>
        <taxon>Thermomonosporaceae</taxon>
        <taxon>Actinocorallia</taxon>
    </lineage>
</organism>
<comment type="caution">
    <text evidence="1">The sequence shown here is derived from an EMBL/GenBank/DDBJ whole genome shotgun (WGS) entry which is preliminary data.</text>
</comment>
<keyword evidence="2" id="KW-1185">Reference proteome</keyword>
<name>A0ABP6QPQ9_9ACTN</name>
<protein>
    <submittedName>
        <fullName evidence="1">DUF2470 domain-containing protein</fullName>
    </submittedName>
</protein>
<proteinExistence type="predicted"/>
<reference evidence="2" key="1">
    <citation type="journal article" date="2019" name="Int. J. Syst. Evol. Microbiol.">
        <title>The Global Catalogue of Microorganisms (GCM) 10K type strain sequencing project: providing services to taxonomists for standard genome sequencing and annotation.</title>
        <authorList>
            <consortium name="The Broad Institute Genomics Platform"/>
            <consortium name="The Broad Institute Genome Sequencing Center for Infectious Disease"/>
            <person name="Wu L."/>
            <person name="Ma J."/>
        </authorList>
    </citation>
    <scope>NUCLEOTIDE SEQUENCE [LARGE SCALE GENOMIC DNA]</scope>
    <source>
        <strain evidence="2">JCM 9377</strain>
    </source>
</reference>
<dbReference type="Gene3D" id="3.20.180.10">
    <property type="entry name" value="PNP-oxidase-like"/>
    <property type="match status" value="1"/>
</dbReference>
<sequence>MIHGPSGAERARTLAYGVAGGSLAALGEAEVTLAAHVTDEQGVPLMLVPAASPIVAALTAEPDLPATLRISDLTPVPLADRVRGRAWLHGWITEVPPESRREAAVRISRLHPRPDLLDLGARIPAVEEWTILALEVAEIEIEDVWGSAVVEPDEYADARPDPFVALEAGAIVHLDHAHRPELAALVKARFGELEPDHVVRAVALNRFGLNVRCLAPGREPFDLRFAFDAPARDLNGLRGAYRKLFATVNA</sequence>
<evidence type="ECO:0000313" key="2">
    <source>
        <dbReference type="Proteomes" id="UP001501237"/>
    </source>
</evidence>
<dbReference type="PANTHER" id="PTHR13343">
    <property type="entry name" value="CREG1 PROTEIN"/>
    <property type="match status" value="1"/>
</dbReference>